<evidence type="ECO:0000256" key="3">
    <source>
        <dbReference type="ARBA" id="ARBA00023163"/>
    </source>
</evidence>
<dbReference type="Gene3D" id="1.10.10.60">
    <property type="entry name" value="Homeodomain-like"/>
    <property type="match status" value="1"/>
</dbReference>
<dbReference type="InterPro" id="IPR050204">
    <property type="entry name" value="AraC_XylS_family_regulators"/>
</dbReference>
<dbReference type="GO" id="GO:0003700">
    <property type="term" value="F:DNA-binding transcription factor activity"/>
    <property type="evidence" value="ECO:0007669"/>
    <property type="project" value="InterPro"/>
</dbReference>
<protein>
    <submittedName>
        <fullName evidence="5">Helix-turn-helix domain-containing protein</fullName>
    </submittedName>
</protein>
<dbReference type="PANTHER" id="PTHR46796:SF6">
    <property type="entry name" value="ARAC SUBFAMILY"/>
    <property type="match status" value="1"/>
</dbReference>
<reference evidence="5" key="1">
    <citation type="submission" date="2024-06" db="EMBL/GenBank/DDBJ databases">
        <title>Methylostella associata gen. nov., sp. nov., a novel Ancalomicrobiaceae-affiliated facultatively methylotrophic bacteria that feed on methanotrophs of the genus Methylococcus.</title>
        <authorList>
            <person name="Saltykova V."/>
            <person name="Danilova O.V."/>
            <person name="Oshkin I.Y."/>
            <person name="Belova S.E."/>
            <person name="Pimenov N.V."/>
            <person name="Dedysh S.N."/>
        </authorList>
    </citation>
    <scope>NUCLEOTIDE SEQUENCE</scope>
    <source>
        <strain evidence="5">S20</strain>
    </source>
</reference>
<evidence type="ECO:0000256" key="1">
    <source>
        <dbReference type="ARBA" id="ARBA00023015"/>
    </source>
</evidence>
<dbReference type="SUPFAM" id="SSF46689">
    <property type="entry name" value="Homeodomain-like"/>
    <property type="match status" value="1"/>
</dbReference>
<feature type="domain" description="HTH araC/xylS-type" evidence="4">
    <location>
        <begin position="211"/>
        <end position="311"/>
    </location>
</feature>
<proteinExistence type="predicted"/>
<keyword evidence="2" id="KW-0238">DNA-binding</keyword>
<organism evidence="5">
    <name type="scientific">Methyloraptor flagellatus</name>
    <dbReference type="NCBI Taxonomy" id="3162530"/>
    <lineage>
        <taxon>Bacteria</taxon>
        <taxon>Pseudomonadati</taxon>
        <taxon>Pseudomonadota</taxon>
        <taxon>Alphaproteobacteria</taxon>
        <taxon>Hyphomicrobiales</taxon>
        <taxon>Ancalomicrobiaceae</taxon>
        <taxon>Methyloraptor</taxon>
    </lineage>
</organism>
<dbReference type="InterPro" id="IPR035418">
    <property type="entry name" value="AraC-bd_2"/>
</dbReference>
<dbReference type="InterPro" id="IPR018060">
    <property type="entry name" value="HTH_AraC"/>
</dbReference>
<dbReference type="EMBL" id="CP158568">
    <property type="protein sequence ID" value="XBY45472.1"/>
    <property type="molecule type" value="Genomic_DNA"/>
</dbReference>
<dbReference type="KEGG" id="mflg:ABS361_04075"/>
<dbReference type="PANTHER" id="PTHR46796">
    <property type="entry name" value="HTH-TYPE TRANSCRIPTIONAL ACTIVATOR RHAS-RELATED"/>
    <property type="match status" value="1"/>
</dbReference>
<keyword evidence="3" id="KW-0804">Transcription</keyword>
<dbReference type="RefSeq" id="WP_407050565.1">
    <property type="nucleotide sequence ID" value="NZ_CP158568.1"/>
</dbReference>
<dbReference type="PROSITE" id="PS01124">
    <property type="entry name" value="HTH_ARAC_FAMILY_2"/>
    <property type="match status" value="1"/>
</dbReference>
<accession>A0AAU7XBH1</accession>
<dbReference type="SMART" id="SM00342">
    <property type="entry name" value="HTH_ARAC"/>
    <property type="match status" value="1"/>
</dbReference>
<dbReference type="AlphaFoldDB" id="A0AAU7XBH1"/>
<dbReference type="Pfam" id="PF14525">
    <property type="entry name" value="AraC_binding_2"/>
    <property type="match status" value="1"/>
</dbReference>
<dbReference type="GO" id="GO:0043565">
    <property type="term" value="F:sequence-specific DNA binding"/>
    <property type="evidence" value="ECO:0007669"/>
    <property type="project" value="InterPro"/>
</dbReference>
<evidence type="ECO:0000256" key="2">
    <source>
        <dbReference type="ARBA" id="ARBA00023125"/>
    </source>
</evidence>
<evidence type="ECO:0000313" key="5">
    <source>
        <dbReference type="EMBL" id="XBY45472.1"/>
    </source>
</evidence>
<evidence type="ECO:0000259" key="4">
    <source>
        <dbReference type="PROSITE" id="PS01124"/>
    </source>
</evidence>
<dbReference type="InterPro" id="IPR009057">
    <property type="entry name" value="Homeodomain-like_sf"/>
</dbReference>
<name>A0AAU7XBH1_9HYPH</name>
<gene>
    <name evidence="5" type="ORF">ABS361_04075</name>
</gene>
<keyword evidence="1" id="KW-0805">Transcription regulation</keyword>
<dbReference type="Pfam" id="PF12833">
    <property type="entry name" value="HTH_18"/>
    <property type="match status" value="1"/>
</dbReference>
<sequence length="315" mass="35205">MSVRHWATSAHPASGRFEAWRQALDDSHLEWELDAVSDADFQARIRERRVDDLRLVECRCDPCQGQRGRAEIGRSDEAYFGILFELSGRETTRQGDTEALLGPGDFVMWDSERAMEFRVHDRLHKFTLLVPKPRMDAVLHGAHGYAGTVVRGADRNGAIASSALARLARDFHGLGETELSALTDPILGLVAAAMTANRPSDRIGAHEGDFRRFCRYAERHLGDGSLDPARIAAAHAVSVRYLHLVFAEQGTTVGRWIRERRLANCRRDLVRAGAGVTITEIAFRWGFNDMAHFSRLFKARFGVSARAVVRSGRLL</sequence>